<name>A0A4S8HT39_9BACT</name>
<comment type="caution">
    <text evidence="2">The sequence shown here is derived from an EMBL/GenBank/DDBJ whole genome shotgun (WGS) entry which is preliminary data.</text>
</comment>
<dbReference type="InterPro" id="IPR037026">
    <property type="entry name" value="Vgr_OB-fold_dom_sf"/>
</dbReference>
<dbReference type="OrthoDB" id="727155at2"/>
<dbReference type="Gene3D" id="4.10.220.110">
    <property type="match status" value="1"/>
</dbReference>
<sequence>MAQLISSNITIAGTPIKQITSFQLTQNIFDHHYFRLVCPAESLEGLEGGLLQSSRNLIGGVLQASFSTPATGSGLQFRGIVMQVEADRFSGHTGNIIISGTSPTIVLDNGPHCKSWEKKAIKNIAQDVLKHFPQNLLQAQISPQYPETLAYTVQYKQTAWQFLNTLCASYGEWLYYDGNQLQIGALKSSDATKLTFGSNINRFSMALQVQPANSQMMAYDYLNHEVYNSKPQSIESKAGLNDLGKHVLQASNTVYATQPKIWNNQFVSNKKQLDDAINIRTAMQSSNTVRFSGSSAHPGVKIGGTINVQGNNLYSLSGENYGEYTILSINHYFDGHGNYNNDFTAVPAGIKVPPVKSGGMPPIETQSGMVTDNHDPKGLGRVRVKFHWMNGTEKTPWIRVTSPHGGGGKGMFFIPEIGEEVIVGFEGDSPTKPYVAGTVYHGKASNTFSNGGNDVKALQTRSGNKVVMNDADGSVFVEDKDGNSILLDGAGNITVKANKKVWIDAKEEIKLTTKNMIIDVEEEIKVDAKVLNGTLTETCTWKGLNEMTIHSDKESYVTSLNKTTISGDVEVAVKGNQHVGIDSRDGLVTVEGNLTTTIKGGQVLLNS</sequence>
<dbReference type="Gene3D" id="2.40.50.230">
    <property type="entry name" value="Gp5 N-terminal domain"/>
    <property type="match status" value="1"/>
</dbReference>
<dbReference type="Gene3D" id="3.55.50.10">
    <property type="entry name" value="Baseplate protein-like domains"/>
    <property type="match status" value="1"/>
</dbReference>
<dbReference type="InterPro" id="IPR006531">
    <property type="entry name" value="Gp5/Vgr_OB"/>
</dbReference>
<dbReference type="Proteomes" id="UP000306918">
    <property type="component" value="Unassembled WGS sequence"/>
</dbReference>
<proteinExistence type="predicted"/>
<evidence type="ECO:0000313" key="3">
    <source>
        <dbReference type="Proteomes" id="UP000306918"/>
    </source>
</evidence>
<evidence type="ECO:0000259" key="1">
    <source>
        <dbReference type="Pfam" id="PF04717"/>
    </source>
</evidence>
<dbReference type="EMBL" id="STFF01000004">
    <property type="protein sequence ID" value="THU38465.1"/>
    <property type="molecule type" value="Genomic_DNA"/>
</dbReference>
<dbReference type="Gene3D" id="2.30.110.50">
    <property type="match status" value="1"/>
</dbReference>
<organism evidence="2 3">
    <name type="scientific">Niastella caeni</name>
    <dbReference type="NCBI Taxonomy" id="2569763"/>
    <lineage>
        <taxon>Bacteria</taxon>
        <taxon>Pseudomonadati</taxon>
        <taxon>Bacteroidota</taxon>
        <taxon>Chitinophagia</taxon>
        <taxon>Chitinophagales</taxon>
        <taxon>Chitinophagaceae</taxon>
        <taxon>Niastella</taxon>
    </lineage>
</organism>
<feature type="domain" description="Gp5/Type VI secretion system Vgr protein OB-fold" evidence="1">
    <location>
        <begin position="367"/>
        <end position="440"/>
    </location>
</feature>
<protein>
    <submittedName>
        <fullName evidence="2">Type IV secretion protein Rhs</fullName>
    </submittedName>
</protein>
<dbReference type="RefSeq" id="WP_136578419.1">
    <property type="nucleotide sequence ID" value="NZ_STFF01000004.1"/>
</dbReference>
<gene>
    <name evidence="2" type="ORF">FAM09_17510</name>
</gene>
<dbReference type="SUPFAM" id="SSF69255">
    <property type="entry name" value="gp5 N-terminal domain-like"/>
    <property type="match status" value="1"/>
</dbReference>
<dbReference type="Pfam" id="PF04717">
    <property type="entry name" value="Phage_base_V"/>
    <property type="match status" value="1"/>
</dbReference>
<dbReference type="SUPFAM" id="SSF69349">
    <property type="entry name" value="Phage fibre proteins"/>
    <property type="match status" value="1"/>
</dbReference>
<evidence type="ECO:0000313" key="2">
    <source>
        <dbReference type="EMBL" id="THU38465.1"/>
    </source>
</evidence>
<accession>A0A4S8HT39</accession>
<dbReference type="SUPFAM" id="SSF69279">
    <property type="entry name" value="Phage tail proteins"/>
    <property type="match status" value="1"/>
</dbReference>
<keyword evidence="3" id="KW-1185">Reference proteome</keyword>
<dbReference type="AlphaFoldDB" id="A0A4S8HT39"/>
<dbReference type="Pfam" id="PF05954">
    <property type="entry name" value="Phage_GPD"/>
    <property type="match status" value="1"/>
</dbReference>
<reference evidence="2 3" key="1">
    <citation type="submission" date="2019-04" db="EMBL/GenBank/DDBJ databases">
        <title>Niastella caeni sp. nov., isolated from activated sludge.</title>
        <authorList>
            <person name="Sheng M."/>
        </authorList>
    </citation>
    <scope>NUCLEOTIDE SEQUENCE [LARGE SCALE GENOMIC DNA]</scope>
    <source>
        <strain evidence="2 3">HX-2-15</strain>
    </source>
</reference>